<keyword evidence="3" id="KW-1185">Reference proteome</keyword>
<dbReference type="Pfam" id="PF10551">
    <property type="entry name" value="MULE"/>
    <property type="match status" value="1"/>
</dbReference>
<dbReference type="AlphaFoldDB" id="A0A2R6XPD6"/>
<gene>
    <name evidence="2" type="ORF">MARPO_0006s0016</name>
</gene>
<reference evidence="3" key="1">
    <citation type="journal article" date="2017" name="Cell">
        <title>Insights into land plant evolution garnered from the Marchantia polymorpha genome.</title>
        <authorList>
            <person name="Bowman J.L."/>
            <person name="Kohchi T."/>
            <person name="Yamato K.T."/>
            <person name="Jenkins J."/>
            <person name="Shu S."/>
            <person name="Ishizaki K."/>
            <person name="Yamaoka S."/>
            <person name="Nishihama R."/>
            <person name="Nakamura Y."/>
            <person name="Berger F."/>
            <person name="Adam C."/>
            <person name="Aki S.S."/>
            <person name="Althoff F."/>
            <person name="Araki T."/>
            <person name="Arteaga-Vazquez M.A."/>
            <person name="Balasubrmanian S."/>
            <person name="Barry K."/>
            <person name="Bauer D."/>
            <person name="Boehm C.R."/>
            <person name="Briginshaw L."/>
            <person name="Caballero-Perez J."/>
            <person name="Catarino B."/>
            <person name="Chen F."/>
            <person name="Chiyoda S."/>
            <person name="Chovatia M."/>
            <person name="Davies K.M."/>
            <person name="Delmans M."/>
            <person name="Demura T."/>
            <person name="Dierschke T."/>
            <person name="Dolan L."/>
            <person name="Dorantes-Acosta A.E."/>
            <person name="Eklund D.M."/>
            <person name="Florent S.N."/>
            <person name="Flores-Sandoval E."/>
            <person name="Fujiyama A."/>
            <person name="Fukuzawa H."/>
            <person name="Galik B."/>
            <person name="Grimanelli D."/>
            <person name="Grimwood J."/>
            <person name="Grossniklaus U."/>
            <person name="Hamada T."/>
            <person name="Haseloff J."/>
            <person name="Hetherington A.J."/>
            <person name="Higo A."/>
            <person name="Hirakawa Y."/>
            <person name="Hundley H.N."/>
            <person name="Ikeda Y."/>
            <person name="Inoue K."/>
            <person name="Inoue S.I."/>
            <person name="Ishida S."/>
            <person name="Jia Q."/>
            <person name="Kakita M."/>
            <person name="Kanazawa T."/>
            <person name="Kawai Y."/>
            <person name="Kawashima T."/>
            <person name="Kennedy M."/>
            <person name="Kinose K."/>
            <person name="Kinoshita T."/>
            <person name="Kohara Y."/>
            <person name="Koide E."/>
            <person name="Komatsu K."/>
            <person name="Kopischke S."/>
            <person name="Kubo M."/>
            <person name="Kyozuka J."/>
            <person name="Lagercrantz U."/>
            <person name="Lin S.S."/>
            <person name="Lindquist E."/>
            <person name="Lipzen A.M."/>
            <person name="Lu C.W."/>
            <person name="De Luna E."/>
            <person name="Martienssen R.A."/>
            <person name="Minamino N."/>
            <person name="Mizutani M."/>
            <person name="Mizutani M."/>
            <person name="Mochizuki N."/>
            <person name="Monte I."/>
            <person name="Mosher R."/>
            <person name="Nagasaki H."/>
            <person name="Nakagami H."/>
            <person name="Naramoto S."/>
            <person name="Nishitani K."/>
            <person name="Ohtani M."/>
            <person name="Okamoto T."/>
            <person name="Okumura M."/>
            <person name="Phillips J."/>
            <person name="Pollak B."/>
            <person name="Reinders A."/>
            <person name="Rovekamp M."/>
            <person name="Sano R."/>
            <person name="Sawa S."/>
            <person name="Schmid M.W."/>
            <person name="Shirakawa M."/>
            <person name="Solano R."/>
            <person name="Spunde A."/>
            <person name="Suetsugu N."/>
            <person name="Sugano S."/>
            <person name="Sugiyama A."/>
            <person name="Sun R."/>
            <person name="Suzuki Y."/>
            <person name="Takenaka M."/>
            <person name="Takezawa D."/>
            <person name="Tomogane H."/>
            <person name="Tsuzuki M."/>
            <person name="Ueda T."/>
            <person name="Umeda M."/>
            <person name="Ward J.M."/>
            <person name="Watanabe Y."/>
            <person name="Yazaki K."/>
            <person name="Yokoyama R."/>
            <person name="Yoshitake Y."/>
            <person name="Yotsui I."/>
            <person name="Zachgo S."/>
            <person name="Schmutz J."/>
        </authorList>
    </citation>
    <scope>NUCLEOTIDE SEQUENCE [LARGE SCALE GENOMIC DNA]</scope>
    <source>
        <strain evidence="3">Tak-1</strain>
    </source>
</reference>
<name>A0A2R6XPD6_MARPO</name>
<feature type="non-terminal residue" evidence="2">
    <location>
        <position position="1"/>
    </location>
</feature>
<dbReference type="PANTHER" id="PTHR47718:SF3">
    <property type="entry name" value="PROTEIN FAR1-RELATED SEQUENCE 5-LIKE"/>
    <property type="match status" value="1"/>
</dbReference>
<evidence type="ECO:0000259" key="1">
    <source>
        <dbReference type="Pfam" id="PF10551"/>
    </source>
</evidence>
<feature type="domain" description="MULE transposase" evidence="1">
    <location>
        <begin position="144"/>
        <end position="230"/>
    </location>
</feature>
<evidence type="ECO:0000313" key="3">
    <source>
        <dbReference type="Proteomes" id="UP000244005"/>
    </source>
</evidence>
<dbReference type="OMA" id="FANEFSH"/>
<dbReference type="PANTHER" id="PTHR47718">
    <property type="entry name" value="OS01G0519700 PROTEIN"/>
    <property type="match status" value="1"/>
</dbReference>
<accession>A0A2R6XPD6</accession>
<dbReference type="EMBL" id="KZ772678">
    <property type="protein sequence ID" value="PTQ47965.1"/>
    <property type="molecule type" value="Genomic_DNA"/>
</dbReference>
<organism evidence="2 3">
    <name type="scientific">Marchantia polymorpha</name>
    <name type="common">Common liverwort</name>
    <name type="synonym">Marchantia aquatica</name>
    <dbReference type="NCBI Taxonomy" id="3197"/>
    <lineage>
        <taxon>Eukaryota</taxon>
        <taxon>Viridiplantae</taxon>
        <taxon>Streptophyta</taxon>
        <taxon>Embryophyta</taxon>
        <taxon>Marchantiophyta</taxon>
        <taxon>Marchantiopsida</taxon>
        <taxon>Marchantiidae</taxon>
        <taxon>Marchantiales</taxon>
        <taxon>Marchantiaceae</taxon>
        <taxon>Marchantia</taxon>
    </lineage>
</organism>
<evidence type="ECO:0000313" key="2">
    <source>
        <dbReference type="EMBL" id="PTQ47965.1"/>
    </source>
</evidence>
<protein>
    <recommendedName>
        <fullName evidence="1">MULE transposase domain-containing protein</fullName>
    </recommendedName>
</protein>
<dbReference type="OrthoDB" id="2422440at2759"/>
<dbReference type="Proteomes" id="UP000244005">
    <property type="component" value="Unassembled WGS sequence"/>
</dbReference>
<sequence length="335" mass="37994">IAPAVDVLYEWRVSVVQGEHKNHNVVGNFSAYPTAQKLNALQKASIHTLSKAEASPKVILASICQNDSSCVLISRDFYKAKATIHNEVLAGKTPIKMLLDELHTKNICHAHDRNNGGHVTRLFFALHQCVKFANEFSHMMHIYCTYKSNRFKMPIFHIVGMSSTNELYYVAIFFLSSEVKADYIWTLEQFAGIFAGEQRHGVIVTDRKLALMLAIRVTFPGVHNLLCLAHPEESSTKRVSMANFFVDWWLEKPYEIQLLILLDRILHATFVWLSQKQPLELVQDPIHIKQGHGHLKESLRKRIKANNSTRSDSSAFELVTLTHNPVQAHGSAQDS</sequence>
<dbReference type="InterPro" id="IPR018289">
    <property type="entry name" value="MULE_transposase_dom"/>
</dbReference>
<proteinExistence type="predicted"/>